<reference evidence="4 5" key="1">
    <citation type="journal article" date="2014" name="Nat. Genet.">
        <title>Whole-genome sequence of a flatfish provides insights into ZW sex chromosome evolution and adaptation to a benthic lifestyle.</title>
        <authorList>
            <person name="Chen S."/>
            <person name="Zhang G."/>
            <person name="Shao C."/>
            <person name="Huang Q."/>
            <person name="Liu G."/>
            <person name="Zhang P."/>
            <person name="Song W."/>
            <person name="An N."/>
            <person name="Chalopin D."/>
            <person name="Volff J.N."/>
            <person name="Hong Y."/>
            <person name="Li Q."/>
            <person name="Sha Z."/>
            <person name="Zhou H."/>
            <person name="Xie M."/>
            <person name="Yu Q."/>
            <person name="Liu Y."/>
            <person name="Xiang H."/>
            <person name="Wang N."/>
            <person name="Wu K."/>
            <person name="Yang C."/>
            <person name="Zhou Q."/>
            <person name="Liao X."/>
            <person name="Yang L."/>
            <person name="Hu Q."/>
            <person name="Zhang J."/>
            <person name="Meng L."/>
            <person name="Jin L."/>
            <person name="Tian Y."/>
            <person name="Lian J."/>
            <person name="Yang J."/>
            <person name="Miao G."/>
            <person name="Liu S."/>
            <person name="Liang Z."/>
            <person name="Yan F."/>
            <person name="Li Y."/>
            <person name="Sun B."/>
            <person name="Zhang H."/>
            <person name="Zhang J."/>
            <person name="Zhu Y."/>
            <person name="Du M."/>
            <person name="Zhao Y."/>
            <person name="Schartl M."/>
            <person name="Tang Q."/>
            <person name="Wang J."/>
        </authorList>
    </citation>
    <scope>NUCLEOTIDE SEQUENCE</scope>
</reference>
<evidence type="ECO:0000313" key="5">
    <source>
        <dbReference type="Proteomes" id="UP000265120"/>
    </source>
</evidence>
<feature type="compositionally biased region" description="Basic and acidic residues" evidence="1">
    <location>
        <begin position="361"/>
        <end position="371"/>
    </location>
</feature>
<dbReference type="OMA" id="YHILYWE"/>
<dbReference type="PANTHER" id="PTHR20859">
    <property type="entry name" value="INTERFERON/INTERLEUKIN RECEPTOR"/>
    <property type="match status" value="1"/>
</dbReference>
<sequence>MLALTPPQNVTVISLNTNYTLIWDWNQSPGKTYDVTFTVQFVGSYELTDKKRDPEWVSVCERVSGRSCDLTGLDLHYLGMYVFHVRTDWNGHHSEWVQVEFCPERDADLGPPVKVELRPAGNLLDVTISEPRSSQDTVMKEHLSKLYYRIKYWEQSQDGKASEKHLNTTATFVTLPGLKAWTRYCVSVQSREDGEHRKSSIFSHPHCLETEGHLSWWQIVLYFLSALLVFLLLVLLLIWCFFYSCVTLKSIWFPSSQLPTHLEQFLRHSPRSHPPRLLTPHSELELLCDKVTICALPEVLVNQTHPCGTLMGLELNNSRHSRHGSGSSSSEDSGVYSAGGSSSQPSIKHQAQPLAMTFDSGPRKDTSHDVWTRALTAEGH</sequence>
<dbReference type="GO" id="GO:0004904">
    <property type="term" value="F:interferon receptor activity"/>
    <property type="evidence" value="ECO:0007669"/>
    <property type="project" value="TreeGrafter"/>
</dbReference>
<dbReference type="PROSITE" id="PS50853">
    <property type="entry name" value="FN3"/>
    <property type="match status" value="1"/>
</dbReference>
<feature type="region of interest" description="Disordered" evidence="1">
    <location>
        <begin position="319"/>
        <end position="380"/>
    </location>
</feature>
<keyword evidence="5" id="KW-1185">Reference proteome</keyword>
<dbReference type="CDD" id="cd00063">
    <property type="entry name" value="FN3"/>
    <property type="match status" value="1"/>
</dbReference>
<reference evidence="4" key="3">
    <citation type="submission" date="2025-09" db="UniProtKB">
        <authorList>
            <consortium name="Ensembl"/>
        </authorList>
    </citation>
    <scope>IDENTIFICATION</scope>
</reference>
<dbReference type="Pfam" id="PF09294">
    <property type="entry name" value="Interfer-bind"/>
    <property type="match status" value="1"/>
</dbReference>
<evidence type="ECO:0000313" key="4">
    <source>
        <dbReference type="Ensembl" id="ENSCSEP00000024437.1"/>
    </source>
</evidence>
<dbReference type="Ensembl" id="ENSCSET00000024767.1">
    <property type="protein sequence ID" value="ENSCSEP00000024437.1"/>
    <property type="gene ID" value="ENSCSEG00000015597.1"/>
</dbReference>
<evidence type="ECO:0000256" key="2">
    <source>
        <dbReference type="SAM" id="Phobius"/>
    </source>
</evidence>
<dbReference type="InterPro" id="IPR036116">
    <property type="entry name" value="FN3_sf"/>
</dbReference>
<keyword evidence="2" id="KW-1133">Transmembrane helix</keyword>
<feature type="domain" description="Fibronectin type-III" evidence="3">
    <location>
        <begin position="111"/>
        <end position="213"/>
    </location>
</feature>
<feature type="transmembrane region" description="Helical" evidence="2">
    <location>
        <begin position="216"/>
        <end position="242"/>
    </location>
</feature>
<dbReference type="InterPro" id="IPR015373">
    <property type="entry name" value="Interferon/interleukin_rcp_dom"/>
</dbReference>
<accession>A0A3P8WDC1</accession>
<dbReference type="InParanoid" id="A0A3P8WDC1"/>
<evidence type="ECO:0000256" key="1">
    <source>
        <dbReference type="SAM" id="MobiDB-lite"/>
    </source>
</evidence>
<feature type="compositionally biased region" description="Polar residues" evidence="1">
    <location>
        <begin position="339"/>
        <end position="349"/>
    </location>
</feature>
<keyword evidence="2" id="KW-0472">Membrane</keyword>
<dbReference type="STRING" id="244447.ENSCSEP00000024437"/>
<dbReference type="SUPFAM" id="SSF49265">
    <property type="entry name" value="Fibronectin type III"/>
    <property type="match status" value="2"/>
</dbReference>
<dbReference type="InterPro" id="IPR003961">
    <property type="entry name" value="FN3_dom"/>
</dbReference>
<dbReference type="InterPro" id="IPR013783">
    <property type="entry name" value="Ig-like_fold"/>
</dbReference>
<dbReference type="GeneTree" id="ENSGT00940000158406"/>
<dbReference type="AlphaFoldDB" id="A0A3P8WDC1"/>
<dbReference type="Pfam" id="PF01108">
    <property type="entry name" value="Tissue_fac"/>
    <property type="match status" value="1"/>
</dbReference>
<name>A0A3P8WDC1_CYNSE</name>
<proteinExistence type="predicted"/>
<protein>
    <submittedName>
        <fullName evidence="4">Interferon alpha/beta receptor 1b-like</fullName>
    </submittedName>
</protein>
<dbReference type="Gene3D" id="2.60.40.10">
    <property type="entry name" value="Immunoglobulins"/>
    <property type="match status" value="2"/>
</dbReference>
<dbReference type="Proteomes" id="UP000265120">
    <property type="component" value="Chromosome 16"/>
</dbReference>
<dbReference type="InterPro" id="IPR050650">
    <property type="entry name" value="Type-II_Cytokine-TF_Rcpt"/>
</dbReference>
<reference evidence="4" key="2">
    <citation type="submission" date="2025-08" db="UniProtKB">
        <authorList>
            <consortium name="Ensembl"/>
        </authorList>
    </citation>
    <scope>IDENTIFICATION</scope>
</reference>
<keyword evidence="2" id="KW-0812">Transmembrane</keyword>
<dbReference type="PANTHER" id="PTHR20859:SF85">
    <property type="entry name" value="INTERFERON ALPHA_BETA RECEPTOR 1 ISOFORM X1"/>
    <property type="match status" value="1"/>
</dbReference>
<dbReference type="GO" id="GO:0005886">
    <property type="term" value="C:plasma membrane"/>
    <property type="evidence" value="ECO:0007669"/>
    <property type="project" value="TreeGrafter"/>
</dbReference>
<evidence type="ECO:0000259" key="3">
    <source>
        <dbReference type="PROSITE" id="PS50853"/>
    </source>
</evidence>
<organism evidence="4 5">
    <name type="scientific">Cynoglossus semilaevis</name>
    <name type="common">Tongue sole</name>
    <dbReference type="NCBI Taxonomy" id="244447"/>
    <lineage>
        <taxon>Eukaryota</taxon>
        <taxon>Metazoa</taxon>
        <taxon>Chordata</taxon>
        <taxon>Craniata</taxon>
        <taxon>Vertebrata</taxon>
        <taxon>Euteleostomi</taxon>
        <taxon>Actinopterygii</taxon>
        <taxon>Neopterygii</taxon>
        <taxon>Teleostei</taxon>
        <taxon>Neoteleostei</taxon>
        <taxon>Acanthomorphata</taxon>
        <taxon>Carangaria</taxon>
        <taxon>Pleuronectiformes</taxon>
        <taxon>Pleuronectoidei</taxon>
        <taxon>Cynoglossidae</taxon>
        <taxon>Cynoglossinae</taxon>
        <taxon>Cynoglossus</taxon>
    </lineage>
</organism>